<evidence type="ECO:0000256" key="1">
    <source>
        <dbReference type="SAM" id="SignalP"/>
    </source>
</evidence>
<sequence>MRSLFSAMLRLLSLSSLPKANSSNIPPTLGKGIISVPTYYTKLTATYMKTLPVHVLINRSDAKPFNFFV</sequence>
<reference evidence="2" key="1">
    <citation type="journal article" date="2014" name="Genome Biol.">
        <title>Transcriptome and methylome profiling reveals relics of genome dominance in the mesopolyploid Brassica oleracea.</title>
        <authorList>
            <person name="Parkin I.A."/>
            <person name="Koh C."/>
            <person name="Tang H."/>
            <person name="Robinson S.J."/>
            <person name="Kagale S."/>
            <person name="Clarke W.E."/>
            <person name="Town C.D."/>
            <person name="Nixon J."/>
            <person name="Krishnakumar V."/>
            <person name="Bidwell S.L."/>
            <person name="Denoeud F."/>
            <person name="Belcram H."/>
            <person name="Links M.G."/>
            <person name="Just J."/>
            <person name="Clarke C."/>
            <person name="Bender T."/>
            <person name="Huebert T."/>
            <person name="Mason A.S."/>
            <person name="Pires J.C."/>
            <person name="Barker G."/>
            <person name="Moore J."/>
            <person name="Walley P.G."/>
            <person name="Manoli S."/>
            <person name="Batley J."/>
            <person name="Edwards D."/>
            <person name="Nelson M.N."/>
            <person name="Wang X."/>
            <person name="Paterson A.H."/>
            <person name="King G."/>
            <person name="Bancroft I."/>
            <person name="Chalhoub B."/>
            <person name="Sharpe A.G."/>
        </authorList>
    </citation>
    <scope>NUCLEOTIDE SEQUENCE [LARGE SCALE GENOMIC DNA]</scope>
    <source>
        <strain evidence="2">cv. TO1000</strain>
    </source>
</reference>
<name>A0A0D2ZTS8_BRAOL</name>
<dbReference type="Gramene" id="Bo01132s010.1">
    <property type="protein sequence ID" value="Bo01132s010.1"/>
    <property type="gene ID" value="Bo01132s010"/>
</dbReference>
<proteinExistence type="predicted"/>
<feature type="signal peptide" evidence="1">
    <location>
        <begin position="1"/>
        <end position="22"/>
    </location>
</feature>
<organism evidence="2 3">
    <name type="scientific">Brassica oleracea var. oleracea</name>
    <dbReference type="NCBI Taxonomy" id="109376"/>
    <lineage>
        <taxon>Eukaryota</taxon>
        <taxon>Viridiplantae</taxon>
        <taxon>Streptophyta</taxon>
        <taxon>Embryophyta</taxon>
        <taxon>Tracheophyta</taxon>
        <taxon>Spermatophyta</taxon>
        <taxon>Magnoliopsida</taxon>
        <taxon>eudicotyledons</taxon>
        <taxon>Gunneridae</taxon>
        <taxon>Pentapetalae</taxon>
        <taxon>rosids</taxon>
        <taxon>malvids</taxon>
        <taxon>Brassicales</taxon>
        <taxon>Brassicaceae</taxon>
        <taxon>Brassiceae</taxon>
        <taxon>Brassica</taxon>
    </lineage>
</organism>
<dbReference type="AlphaFoldDB" id="A0A0D2ZTS8"/>
<feature type="chain" id="PRO_5002257124" evidence="1">
    <location>
        <begin position="23"/>
        <end position="69"/>
    </location>
</feature>
<evidence type="ECO:0000313" key="3">
    <source>
        <dbReference type="Proteomes" id="UP000032141"/>
    </source>
</evidence>
<dbReference type="Proteomes" id="UP000032141">
    <property type="component" value="Unassembled WGS sequence"/>
</dbReference>
<keyword evidence="1" id="KW-0732">Signal</keyword>
<evidence type="ECO:0000313" key="2">
    <source>
        <dbReference type="EnsemblPlants" id="Bo01132s010.1"/>
    </source>
</evidence>
<keyword evidence="3" id="KW-1185">Reference proteome</keyword>
<accession>A0A0D2ZTS8</accession>
<reference evidence="2" key="2">
    <citation type="submission" date="2015-06" db="UniProtKB">
        <authorList>
            <consortium name="EnsemblPlants"/>
        </authorList>
    </citation>
    <scope>IDENTIFICATION</scope>
</reference>
<protein>
    <submittedName>
        <fullName evidence="2">Uncharacterized protein</fullName>
    </submittedName>
</protein>
<dbReference type="HOGENOM" id="CLU_2779387_0_0_1"/>
<dbReference type="EnsemblPlants" id="Bo01132s010.1">
    <property type="protein sequence ID" value="Bo01132s010.1"/>
    <property type="gene ID" value="Bo01132s010"/>
</dbReference>